<dbReference type="PANTHER" id="PTHR45700">
    <property type="entry name" value="UBIQUITIN-PROTEIN LIGASE E3C"/>
    <property type="match status" value="1"/>
</dbReference>
<evidence type="ECO:0000313" key="6">
    <source>
        <dbReference type="Ensembl" id="ENSCSAVP00000000027.1"/>
    </source>
</evidence>
<dbReference type="PANTHER" id="PTHR45700:SF2">
    <property type="entry name" value="UBIQUITIN-PROTEIN LIGASE E3C"/>
    <property type="match status" value="1"/>
</dbReference>
<dbReference type="Pfam" id="PF00612">
    <property type="entry name" value="IQ"/>
    <property type="match status" value="1"/>
</dbReference>
<reference evidence="6" key="3">
    <citation type="submission" date="2025-09" db="UniProtKB">
        <authorList>
            <consortium name="Ensembl"/>
        </authorList>
    </citation>
    <scope>IDENTIFICATION</scope>
</reference>
<dbReference type="PROSITE" id="PS50096">
    <property type="entry name" value="IQ"/>
    <property type="match status" value="1"/>
</dbReference>
<dbReference type="InterPro" id="IPR000048">
    <property type="entry name" value="IQ_motif_EF-hand-BS"/>
</dbReference>
<dbReference type="GO" id="GO:0061630">
    <property type="term" value="F:ubiquitin protein ligase activity"/>
    <property type="evidence" value="ECO:0007669"/>
    <property type="project" value="UniProtKB-EC"/>
</dbReference>
<evidence type="ECO:0000256" key="3">
    <source>
        <dbReference type="ARBA" id="ARBA00012485"/>
    </source>
</evidence>
<dbReference type="GeneTree" id="ENSGT00880000138969"/>
<dbReference type="InterPro" id="IPR044611">
    <property type="entry name" value="E3A/B/C-like"/>
</dbReference>
<evidence type="ECO:0000256" key="5">
    <source>
        <dbReference type="SAM" id="MobiDB-lite"/>
    </source>
</evidence>
<dbReference type="EC" id="2.3.2.26" evidence="3"/>
<dbReference type="Ensembl" id="ENSCSAVT00000000027.1">
    <property type="protein sequence ID" value="ENSCSAVP00000000027.1"/>
    <property type="gene ID" value="ENSCSAVG00000000014.1"/>
</dbReference>
<dbReference type="GO" id="GO:0006511">
    <property type="term" value="P:ubiquitin-dependent protein catabolic process"/>
    <property type="evidence" value="ECO:0007669"/>
    <property type="project" value="TreeGrafter"/>
</dbReference>
<evidence type="ECO:0000256" key="1">
    <source>
        <dbReference type="ARBA" id="ARBA00000885"/>
    </source>
</evidence>
<name>H2Y3X9_CIOSA</name>
<dbReference type="STRING" id="51511.ENSCSAVP00000000027"/>
<evidence type="ECO:0000256" key="4">
    <source>
        <dbReference type="ARBA" id="ARBA00022679"/>
    </source>
</evidence>
<feature type="region of interest" description="Disordered" evidence="5">
    <location>
        <begin position="1"/>
        <end position="23"/>
    </location>
</feature>
<proteinExistence type="predicted"/>
<dbReference type="GO" id="GO:0000209">
    <property type="term" value="P:protein polyubiquitination"/>
    <property type="evidence" value="ECO:0007669"/>
    <property type="project" value="InterPro"/>
</dbReference>
<reference evidence="7" key="1">
    <citation type="submission" date="2003-08" db="EMBL/GenBank/DDBJ databases">
        <authorList>
            <person name="Birren B."/>
            <person name="Nusbaum C."/>
            <person name="Abebe A."/>
            <person name="Abouelleil A."/>
            <person name="Adekoya E."/>
            <person name="Ait-zahra M."/>
            <person name="Allen N."/>
            <person name="Allen T."/>
            <person name="An P."/>
            <person name="Anderson M."/>
            <person name="Anderson S."/>
            <person name="Arachchi H."/>
            <person name="Armbruster J."/>
            <person name="Bachantsang P."/>
            <person name="Baldwin J."/>
            <person name="Barry A."/>
            <person name="Bayul T."/>
            <person name="Blitshsteyn B."/>
            <person name="Bloom T."/>
            <person name="Blye J."/>
            <person name="Boguslavskiy L."/>
            <person name="Borowsky M."/>
            <person name="Boukhgalter B."/>
            <person name="Brunache A."/>
            <person name="Butler J."/>
            <person name="Calixte N."/>
            <person name="Calvo S."/>
            <person name="Camarata J."/>
            <person name="Campo K."/>
            <person name="Chang J."/>
            <person name="Cheshatsang Y."/>
            <person name="Citroen M."/>
            <person name="Collymore A."/>
            <person name="Considine T."/>
            <person name="Cook A."/>
            <person name="Cooke P."/>
            <person name="Corum B."/>
            <person name="Cuomo C."/>
            <person name="David R."/>
            <person name="Dawoe T."/>
            <person name="Degray S."/>
            <person name="Dodge S."/>
            <person name="Dooley K."/>
            <person name="Dorje P."/>
            <person name="Dorjee K."/>
            <person name="Dorris L."/>
            <person name="Duffey N."/>
            <person name="Dupes A."/>
            <person name="Elkins T."/>
            <person name="Engels R."/>
            <person name="Erickson J."/>
            <person name="Farina A."/>
            <person name="Faro S."/>
            <person name="Ferreira P."/>
            <person name="Fischer H."/>
            <person name="Fitzgerald M."/>
            <person name="Foley K."/>
            <person name="Gage D."/>
            <person name="Galagan J."/>
            <person name="Gearin G."/>
            <person name="Gnerre S."/>
            <person name="Gnirke A."/>
            <person name="Goyette A."/>
            <person name="Graham J."/>
            <person name="Grandbois E."/>
            <person name="Gyaltsen K."/>
            <person name="Hafez N."/>
            <person name="Hagopian D."/>
            <person name="Hagos B."/>
            <person name="Hall J."/>
            <person name="Hatcher B."/>
            <person name="Heller A."/>
            <person name="Higgins H."/>
            <person name="Honan T."/>
            <person name="Horn A."/>
            <person name="Houde N."/>
            <person name="Hughes L."/>
            <person name="Hulme W."/>
            <person name="Husby E."/>
            <person name="Iliev I."/>
            <person name="Jaffe D."/>
            <person name="Jones C."/>
            <person name="Kamal M."/>
            <person name="Kamat A."/>
            <person name="Kamvysselis M."/>
            <person name="Karlsson E."/>
            <person name="Kells C."/>
            <person name="Kieu A."/>
            <person name="Kisner P."/>
            <person name="Kodira C."/>
            <person name="Kulbokas E."/>
            <person name="Labutti K."/>
            <person name="Lama D."/>
            <person name="Landers T."/>
            <person name="Leger J."/>
            <person name="Levine S."/>
            <person name="Lewis D."/>
            <person name="Lewis T."/>
            <person name="Lindblad-toh K."/>
            <person name="Liu X."/>
            <person name="Lokyitsang T."/>
            <person name="Lokyitsang Y."/>
            <person name="Lucien O."/>
            <person name="Lui A."/>
            <person name="Ma L.J."/>
            <person name="Mabbitt R."/>
            <person name="Macdonald J."/>
            <person name="Maclean C."/>
            <person name="Major J."/>
            <person name="Manning J."/>
            <person name="Marabella R."/>
            <person name="Maru K."/>
            <person name="Matthews C."/>
            <person name="Mauceli E."/>
            <person name="Mccarthy M."/>
            <person name="Mcdonough S."/>
            <person name="Mcghee T."/>
            <person name="Meldrim J."/>
            <person name="Meneus L."/>
            <person name="Mesirov J."/>
            <person name="Mihalev A."/>
            <person name="Mihova T."/>
            <person name="Mikkelsen T."/>
            <person name="Mlenga V."/>
            <person name="Moru K."/>
            <person name="Mozes J."/>
            <person name="Mulrain L."/>
            <person name="Munson G."/>
            <person name="Naylor J."/>
            <person name="Newes C."/>
            <person name="Nguyen C."/>
            <person name="Nguyen N."/>
            <person name="Nguyen T."/>
            <person name="Nicol R."/>
            <person name="Nielsen C."/>
            <person name="Nizzari M."/>
            <person name="Norbu C."/>
            <person name="Norbu N."/>
            <person name="O'donnell P."/>
            <person name="Okoawo O."/>
            <person name="O'leary S."/>
            <person name="Omotosho B."/>
            <person name="O'neill K."/>
            <person name="Osman S."/>
            <person name="Parker S."/>
            <person name="Perrin D."/>
            <person name="Phunkhang P."/>
            <person name="Piqani B."/>
            <person name="Purcell S."/>
            <person name="Rachupka T."/>
            <person name="Ramasamy U."/>
            <person name="Rameau R."/>
            <person name="Ray V."/>
            <person name="Raymond C."/>
            <person name="Retta R."/>
            <person name="Richardson S."/>
            <person name="Rise C."/>
            <person name="Rodriguez J."/>
            <person name="Rogers J."/>
            <person name="Rogov P."/>
            <person name="Rutman M."/>
            <person name="Schupbach R."/>
            <person name="Seaman C."/>
            <person name="Settipalli S."/>
            <person name="Sharpe T."/>
            <person name="Sheridan J."/>
            <person name="Sherpa N."/>
            <person name="Shi J."/>
            <person name="Smirnov S."/>
            <person name="Smith C."/>
            <person name="Sougnez C."/>
            <person name="Spencer B."/>
            <person name="Stalker J."/>
            <person name="Stange-thomann N."/>
            <person name="Stavropoulos S."/>
            <person name="Stetson K."/>
            <person name="Stone C."/>
            <person name="Stone S."/>
            <person name="Stubbs M."/>
            <person name="Talamas J."/>
            <person name="Tchuinga P."/>
            <person name="Tenzing P."/>
            <person name="Tesfaye S."/>
            <person name="Theodore J."/>
            <person name="Thoulutsang Y."/>
            <person name="Topham K."/>
            <person name="Towey S."/>
            <person name="Tsamla T."/>
            <person name="Tsomo N."/>
            <person name="Vallee D."/>
            <person name="Vassiliev H."/>
            <person name="Venkataraman V."/>
            <person name="Vinson J."/>
            <person name="Vo A."/>
            <person name="Wade C."/>
            <person name="Wang S."/>
            <person name="Wangchuk T."/>
            <person name="Wangdi T."/>
            <person name="Whittaker C."/>
            <person name="Wilkinson J."/>
            <person name="Wu Y."/>
            <person name="Wyman D."/>
            <person name="Yadav S."/>
            <person name="Yang S."/>
            <person name="Yang X."/>
            <person name="Yeager S."/>
            <person name="Yee E."/>
            <person name="Young G."/>
            <person name="Zainoun J."/>
            <person name="Zembeck L."/>
            <person name="Zimmer A."/>
            <person name="Zody M."/>
            <person name="Lander E."/>
        </authorList>
    </citation>
    <scope>NUCLEOTIDE SEQUENCE [LARGE SCALE GENOMIC DNA]</scope>
</reference>
<dbReference type="Proteomes" id="UP000007875">
    <property type="component" value="Unassembled WGS sequence"/>
</dbReference>
<accession>H2Y3X9</accession>
<evidence type="ECO:0000313" key="7">
    <source>
        <dbReference type="Proteomes" id="UP000007875"/>
    </source>
</evidence>
<comment type="pathway">
    <text evidence="2">Protein modification; protein ubiquitination.</text>
</comment>
<protein>
    <recommendedName>
        <fullName evidence="3">HECT-type E3 ubiquitin transferase</fullName>
        <ecNumber evidence="3">2.3.2.26</ecNumber>
    </recommendedName>
</protein>
<sequence length="123" mass="14588">MYSFEGNFRSSPEVSLGGRSSVDRLSKSNLLQKAHYERQKRENNRQRIKGAIILQSYIRSYLVRQKMKQQFRILFCNKKDSLNLVDLTTLLSFFYDVTKDSEYLNWLLQQILKNIADWSNLCP</sequence>
<dbReference type="eggNOG" id="KOG0942">
    <property type="taxonomic scope" value="Eukaryota"/>
</dbReference>
<reference evidence="6" key="2">
    <citation type="submission" date="2025-08" db="UniProtKB">
        <authorList>
            <consortium name="Ensembl"/>
        </authorList>
    </citation>
    <scope>IDENTIFICATION</scope>
</reference>
<organism evidence="6 7">
    <name type="scientific">Ciona savignyi</name>
    <name type="common">Pacific transparent sea squirt</name>
    <dbReference type="NCBI Taxonomy" id="51511"/>
    <lineage>
        <taxon>Eukaryota</taxon>
        <taxon>Metazoa</taxon>
        <taxon>Chordata</taxon>
        <taxon>Tunicata</taxon>
        <taxon>Ascidiacea</taxon>
        <taxon>Phlebobranchia</taxon>
        <taxon>Cionidae</taxon>
        <taxon>Ciona</taxon>
    </lineage>
</organism>
<comment type="catalytic activity">
    <reaction evidence="1">
        <text>S-ubiquitinyl-[E2 ubiquitin-conjugating enzyme]-L-cysteine + [acceptor protein]-L-lysine = [E2 ubiquitin-conjugating enzyme]-L-cysteine + N(6)-ubiquitinyl-[acceptor protein]-L-lysine.</text>
        <dbReference type="EC" id="2.3.2.26"/>
    </reaction>
</comment>
<evidence type="ECO:0000256" key="2">
    <source>
        <dbReference type="ARBA" id="ARBA00004906"/>
    </source>
</evidence>
<dbReference type="InParanoid" id="H2Y3X9"/>
<dbReference type="AlphaFoldDB" id="H2Y3X9"/>
<keyword evidence="7" id="KW-1185">Reference proteome</keyword>
<keyword evidence="4" id="KW-0808">Transferase</keyword>
<dbReference type="HOGENOM" id="CLU_2020376_0_0_1"/>